<dbReference type="InParanoid" id="W2S7F2"/>
<organism evidence="8 9">
    <name type="scientific">Cyphellophora europaea (strain CBS 101466)</name>
    <name type="common">Phialophora europaea</name>
    <dbReference type="NCBI Taxonomy" id="1220924"/>
    <lineage>
        <taxon>Eukaryota</taxon>
        <taxon>Fungi</taxon>
        <taxon>Dikarya</taxon>
        <taxon>Ascomycota</taxon>
        <taxon>Pezizomycotina</taxon>
        <taxon>Eurotiomycetes</taxon>
        <taxon>Chaetothyriomycetidae</taxon>
        <taxon>Chaetothyriales</taxon>
        <taxon>Cyphellophoraceae</taxon>
        <taxon>Cyphellophora</taxon>
    </lineage>
</organism>
<evidence type="ECO:0000256" key="2">
    <source>
        <dbReference type="ARBA" id="ARBA00023015"/>
    </source>
</evidence>
<dbReference type="GO" id="GO:0005634">
    <property type="term" value="C:nucleus"/>
    <property type="evidence" value="ECO:0007669"/>
    <property type="project" value="UniProtKB-SubCell"/>
</dbReference>
<proteinExistence type="predicted"/>
<dbReference type="GO" id="GO:0045944">
    <property type="term" value="P:positive regulation of transcription by RNA polymerase II"/>
    <property type="evidence" value="ECO:0007669"/>
    <property type="project" value="TreeGrafter"/>
</dbReference>
<dbReference type="PROSITE" id="PS50048">
    <property type="entry name" value="ZN2_CY6_FUNGAL_2"/>
    <property type="match status" value="1"/>
</dbReference>
<dbReference type="GeneID" id="19977621"/>
<dbReference type="GO" id="GO:0000981">
    <property type="term" value="F:DNA-binding transcription factor activity, RNA polymerase II-specific"/>
    <property type="evidence" value="ECO:0007669"/>
    <property type="project" value="InterPro"/>
</dbReference>
<dbReference type="EMBL" id="KB822714">
    <property type="protein sequence ID" value="ETN44612.1"/>
    <property type="molecule type" value="Genomic_DNA"/>
</dbReference>
<evidence type="ECO:0000259" key="7">
    <source>
        <dbReference type="PROSITE" id="PS50048"/>
    </source>
</evidence>
<evidence type="ECO:0000256" key="4">
    <source>
        <dbReference type="ARBA" id="ARBA00023163"/>
    </source>
</evidence>
<evidence type="ECO:0000256" key="6">
    <source>
        <dbReference type="SAM" id="MobiDB-lite"/>
    </source>
</evidence>
<keyword evidence="3" id="KW-0238">DNA-binding</keyword>
<dbReference type="VEuPathDB" id="FungiDB:HMPREF1541_10282"/>
<feature type="domain" description="Zn(2)-C6 fungal-type" evidence="7">
    <location>
        <begin position="9"/>
        <end position="39"/>
    </location>
</feature>
<dbReference type="SMART" id="SM00066">
    <property type="entry name" value="GAL4"/>
    <property type="match status" value="1"/>
</dbReference>
<feature type="compositionally biased region" description="Polar residues" evidence="6">
    <location>
        <begin position="122"/>
        <end position="133"/>
    </location>
</feature>
<dbReference type="AlphaFoldDB" id="W2S7F2"/>
<dbReference type="CDD" id="cd00067">
    <property type="entry name" value="GAL4"/>
    <property type="match status" value="1"/>
</dbReference>
<dbReference type="InterPro" id="IPR021858">
    <property type="entry name" value="Fun_TF"/>
</dbReference>
<dbReference type="Gene3D" id="4.10.240.10">
    <property type="entry name" value="Zn(2)-C6 fungal-type DNA-binding domain"/>
    <property type="match status" value="1"/>
</dbReference>
<keyword evidence="2" id="KW-0805">Transcription regulation</keyword>
<keyword evidence="4" id="KW-0804">Transcription</keyword>
<accession>W2S7F2</accession>
<dbReference type="HOGENOM" id="CLU_031302_0_0_1"/>
<reference evidence="8 9" key="1">
    <citation type="submission" date="2013-03" db="EMBL/GenBank/DDBJ databases">
        <title>The Genome Sequence of Phialophora europaea CBS 101466.</title>
        <authorList>
            <consortium name="The Broad Institute Genomics Platform"/>
            <person name="Cuomo C."/>
            <person name="de Hoog S."/>
            <person name="Gorbushina A."/>
            <person name="Walker B."/>
            <person name="Young S.K."/>
            <person name="Zeng Q."/>
            <person name="Gargeya S."/>
            <person name="Fitzgerald M."/>
            <person name="Haas B."/>
            <person name="Abouelleil A."/>
            <person name="Allen A.W."/>
            <person name="Alvarado L."/>
            <person name="Arachchi H.M."/>
            <person name="Berlin A.M."/>
            <person name="Chapman S.B."/>
            <person name="Gainer-Dewar J."/>
            <person name="Goldberg J."/>
            <person name="Griggs A."/>
            <person name="Gujja S."/>
            <person name="Hansen M."/>
            <person name="Howarth C."/>
            <person name="Imamovic A."/>
            <person name="Ireland A."/>
            <person name="Larimer J."/>
            <person name="McCowan C."/>
            <person name="Murphy C."/>
            <person name="Pearson M."/>
            <person name="Poon T.W."/>
            <person name="Priest M."/>
            <person name="Roberts A."/>
            <person name="Saif S."/>
            <person name="Shea T."/>
            <person name="Sisk P."/>
            <person name="Sykes S."/>
            <person name="Wortman J."/>
            <person name="Nusbaum C."/>
            <person name="Birren B."/>
        </authorList>
    </citation>
    <scope>NUCLEOTIDE SEQUENCE [LARGE SCALE GENOMIC DNA]</scope>
    <source>
        <strain evidence="8 9">CBS 101466</strain>
    </source>
</reference>
<evidence type="ECO:0000256" key="5">
    <source>
        <dbReference type="ARBA" id="ARBA00023242"/>
    </source>
</evidence>
<dbReference type="eggNOG" id="ENOG502T50F">
    <property type="taxonomic scope" value="Eukaryota"/>
</dbReference>
<dbReference type="InterPro" id="IPR036864">
    <property type="entry name" value="Zn2-C6_fun-type_DNA-bd_sf"/>
</dbReference>
<dbReference type="GO" id="GO:0008270">
    <property type="term" value="F:zinc ion binding"/>
    <property type="evidence" value="ECO:0007669"/>
    <property type="project" value="InterPro"/>
</dbReference>
<dbReference type="PANTHER" id="PTHR37534">
    <property type="entry name" value="TRANSCRIPTIONAL ACTIVATOR PROTEIN UGA3"/>
    <property type="match status" value="1"/>
</dbReference>
<dbReference type="STRING" id="1220924.W2S7F2"/>
<evidence type="ECO:0000256" key="1">
    <source>
        <dbReference type="ARBA" id="ARBA00004123"/>
    </source>
</evidence>
<keyword evidence="9" id="KW-1185">Reference proteome</keyword>
<feature type="region of interest" description="Disordered" evidence="6">
    <location>
        <begin position="54"/>
        <end position="133"/>
    </location>
</feature>
<dbReference type="InterPro" id="IPR001138">
    <property type="entry name" value="Zn2Cys6_DnaBD"/>
</dbReference>
<gene>
    <name evidence="8" type="ORF">HMPREF1541_10282</name>
</gene>
<evidence type="ECO:0000313" key="9">
    <source>
        <dbReference type="Proteomes" id="UP000030752"/>
    </source>
</evidence>
<dbReference type="Pfam" id="PF11951">
    <property type="entry name" value="Fungal_trans_2"/>
    <property type="match status" value="1"/>
</dbReference>
<keyword evidence="5" id="KW-0539">Nucleus</keyword>
<dbReference type="SUPFAM" id="SSF57701">
    <property type="entry name" value="Zn2/Cys6 DNA-binding domain"/>
    <property type="match status" value="1"/>
</dbReference>
<dbReference type="GO" id="GO:0000976">
    <property type="term" value="F:transcription cis-regulatory region binding"/>
    <property type="evidence" value="ECO:0007669"/>
    <property type="project" value="TreeGrafter"/>
</dbReference>
<name>W2S7F2_CYPE1</name>
<dbReference type="PANTHER" id="PTHR37534:SF7">
    <property type="entry name" value="TRANSCRIPTIONAL ACTIVATOR PROTEIN UGA3"/>
    <property type="match status" value="1"/>
</dbReference>
<comment type="subcellular location">
    <subcellularLocation>
        <location evidence="1">Nucleus</location>
    </subcellularLocation>
</comment>
<protein>
    <recommendedName>
        <fullName evidence="7">Zn(2)-C6 fungal-type domain-containing protein</fullName>
    </recommendedName>
</protein>
<evidence type="ECO:0000313" key="8">
    <source>
        <dbReference type="EMBL" id="ETN44612.1"/>
    </source>
</evidence>
<dbReference type="PROSITE" id="PS00463">
    <property type="entry name" value="ZN2_CY6_FUNGAL_1"/>
    <property type="match status" value="1"/>
</dbReference>
<dbReference type="Proteomes" id="UP000030752">
    <property type="component" value="Unassembled WGS sequence"/>
</dbReference>
<dbReference type="Pfam" id="PF00172">
    <property type="entry name" value="Zn_clus"/>
    <property type="match status" value="1"/>
</dbReference>
<dbReference type="RefSeq" id="XP_008713175.1">
    <property type="nucleotide sequence ID" value="XM_008714953.1"/>
</dbReference>
<evidence type="ECO:0000256" key="3">
    <source>
        <dbReference type="ARBA" id="ARBA00023125"/>
    </source>
</evidence>
<dbReference type="OrthoDB" id="4116727at2759"/>
<sequence length="657" mass="74845">MPELRSRHGCSTCRRRRRKCDEARHSCHFCRQRRVRCEYDQPLRWSTIATTDKGNLGVDVQDNGTSRNRTSRRRRQHDGSSEINTQRRKGPQPRAAREPREVGQLPLASEQQRVAAQEPLYSPQSASTVTISGQGPRTIVDHNQETIFITTPLALDELYSHRINRSLTSAINTPDIEENATESNVAAAPQFNALVHSAININGYGVWELEADNLNPDDNAEDDEGRTETLEWTLDDEDLWEGIDPDIFASPSERLAFAFWFKYLSGVIPAYDSASNPYRRLSYIALSSPVLLDTIISLATEYMYCHGRARPEITMERHSRALQSLRESLVSDAWLLPPTSPGTPATGNMAIQPQQATLAAILLQVANVIFTGGSGVDVHLSCAMNFLHTLDYVNHPVSEPMARLLVQRFAMIDVITSILRHRRPHLPSDFWLFMPDAHYDRTAPSFREMTGCPQPVLGFLARLANLAADQVDLEETVEADTPDYYERQHDILRLASTLETDMRVYARSRVTLSSTGRTQQQSHLDALSQCFYWSAHLIMQRSVYRDATSSPRVQHTVDNIVRCIKSMPVGCGPDSSLPFPFYLSSREAVTESHRAWVREHNNLLKQFYPGRLREAIRNSLEELWTLLDEKRPDRDRLNTEIDTKIRDLERRKDFCLF</sequence>